<proteinExistence type="predicted"/>
<name>A0ABU0RBF4_9MICO</name>
<dbReference type="GO" id="GO:0033818">
    <property type="term" value="F:beta-ketoacyl-acyl-carrier-protein synthase III activity"/>
    <property type="evidence" value="ECO:0007669"/>
    <property type="project" value="UniProtKB-EC"/>
</dbReference>
<dbReference type="RefSeq" id="WP_307043465.1">
    <property type="nucleotide sequence ID" value="NZ_JAUSYY010000001.1"/>
</dbReference>
<evidence type="ECO:0000259" key="1">
    <source>
        <dbReference type="Pfam" id="PF08545"/>
    </source>
</evidence>
<organism evidence="2 3">
    <name type="scientific">Agromyces ramosus</name>
    <dbReference type="NCBI Taxonomy" id="33879"/>
    <lineage>
        <taxon>Bacteria</taxon>
        <taxon>Bacillati</taxon>
        <taxon>Actinomycetota</taxon>
        <taxon>Actinomycetes</taxon>
        <taxon>Micrococcales</taxon>
        <taxon>Microbacteriaceae</taxon>
        <taxon>Agromyces</taxon>
    </lineage>
</organism>
<evidence type="ECO:0000313" key="3">
    <source>
        <dbReference type="Proteomes" id="UP001239083"/>
    </source>
</evidence>
<keyword evidence="3" id="KW-1185">Reference proteome</keyword>
<protein>
    <submittedName>
        <fullName evidence="2">3-oxoacyl-[acyl-carrier-protein] synthase-3</fullName>
        <ecNumber evidence="2">2.3.1.180</ecNumber>
    </submittedName>
</protein>
<dbReference type="SUPFAM" id="SSF53901">
    <property type="entry name" value="Thiolase-like"/>
    <property type="match status" value="1"/>
</dbReference>
<reference evidence="2 3" key="1">
    <citation type="submission" date="2023-07" db="EMBL/GenBank/DDBJ databases">
        <title>Comparative genomics of wheat-associated soil bacteria to identify genetic determinants of phenazine resistance.</title>
        <authorList>
            <person name="Mouncey N."/>
        </authorList>
    </citation>
    <scope>NUCLEOTIDE SEQUENCE [LARGE SCALE GENOMIC DNA]</scope>
    <source>
        <strain evidence="2 3">V3I3</strain>
    </source>
</reference>
<keyword evidence="2" id="KW-0808">Transferase</keyword>
<accession>A0ABU0RBF4</accession>
<dbReference type="InterPro" id="IPR016039">
    <property type="entry name" value="Thiolase-like"/>
</dbReference>
<dbReference type="Gene3D" id="3.40.47.10">
    <property type="match status" value="1"/>
</dbReference>
<gene>
    <name evidence="2" type="ORF">QFZ26_002965</name>
</gene>
<dbReference type="Pfam" id="PF08545">
    <property type="entry name" value="ACP_syn_III"/>
    <property type="match status" value="1"/>
</dbReference>
<comment type="caution">
    <text evidence="2">The sequence shown here is derived from an EMBL/GenBank/DDBJ whole genome shotgun (WGS) entry which is preliminary data.</text>
</comment>
<keyword evidence="2" id="KW-0012">Acyltransferase</keyword>
<dbReference type="InterPro" id="IPR013751">
    <property type="entry name" value="ACP_syn_III_N"/>
</dbReference>
<dbReference type="EC" id="2.3.1.180" evidence="2"/>
<dbReference type="Proteomes" id="UP001239083">
    <property type="component" value="Unassembled WGS sequence"/>
</dbReference>
<evidence type="ECO:0000313" key="2">
    <source>
        <dbReference type="EMBL" id="MDQ0895410.1"/>
    </source>
</evidence>
<dbReference type="EMBL" id="JAUSYY010000001">
    <property type="protein sequence ID" value="MDQ0895410.1"/>
    <property type="molecule type" value="Genomic_DNA"/>
</dbReference>
<feature type="domain" description="Beta-ketoacyl-[acyl-carrier-protein] synthase III N-terminal" evidence="1">
    <location>
        <begin position="106"/>
        <end position="169"/>
    </location>
</feature>
<dbReference type="PANTHER" id="PTHR34069">
    <property type="entry name" value="3-OXOACYL-[ACYL-CARRIER-PROTEIN] SYNTHASE 3"/>
    <property type="match status" value="1"/>
</dbReference>
<dbReference type="PANTHER" id="PTHR34069:SF3">
    <property type="entry name" value="ACYL-COA:ACYL-COA ALKYLTRANSFERASE"/>
    <property type="match status" value="1"/>
</dbReference>
<sequence>MSRRWVYGPTKALGSVEIAVPAMLESHGPVRPGFLDKTGFERLFATADGETAVDLAAAAATALDDAWWRDKVDGLIHVSSTGSLVAPGNAHLLHERLNLPRDTFLLDINDACTGFVRALVVADSLIESGVVSSVLVIAADTYTKLYDESELKVSPLFSDGASAVIVSRSPLSDVPDGTATSVWEILASAFLSEGDKASELCITHDPNRVAGHLSMNGGAVFNFVLRNIDTVLTRLGREAELVEGAPIGWYVHQGSRTVVNAAEKAVGAERDSLFRAGDYGNVVQSSLPFQLADHPSEQEIIGLLGFGVGLTMAGVLVRQSAA</sequence>